<comment type="similarity">
    <text evidence="2">Belongs to the resistance-nodulation-cell division (RND) (TC 2.A.6) family.</text>
</comment>
<feature type="transmembrane region" description="Helical" evidence="8">
    <location>
        <begin position="473"/>
        <end position="496"/>
    </location>
</feature>
<keyword evidence="5 8" id="KW-0812">Transmembrane</keyword>
<feature type="transmembrane region" description="Helical" evidence="8">
    <location>
        <begin position="866"/>
        <end position="884"/>
    </location>
</feature>
<keyword evidence="3" id="KW-0813">Transport</keyword>
<feature type="transmembrane region" description="Helical" evidence="8">
    <location>
        <begin position="336"/>
        <end position="355"/>
    </location>
</feature>
<accession>A0A6M5Z034</accession>
<feature type="transmembrane region" description="Helical" evidence="8">
    <location>
        <begin position="967"/>
        <end position="988"/>
    </location>
</feature>
<dbReference type="Gene3D" id="3.30.70.1320">
    <property type="entry name" value="Multidrug efflux transporter AcrB pore domain like"/>
    <property type="match status" value="1"/>
</dbReference>
<feature type="transmembrane region" description="Helical" evidence="8">
    <location>
        <begin position="362"/>
        <end position="380"/>
    </location>
</feature>
<keyword evidence="6 8" id="KW-1133">Transmembrane helix</keyword>
<name>A0A6M5Z034_9BACT</name>
<feature type="transmembrane region" description="Helical" evidence="8">
    <location>
        <begin position="922"/>
        <end position="946"/>
    </location>
</feature>
<dbReference type="RefSeq" id="WP_171474171.1">
    <property type="nucleotide sequence ID" value="NZ_CP053452.2"/>
</dbReference>
<dbReference type="Gene3D" id="3.30.70.1440">
    <property type="entry name" value="Multidrug efflux transporter AcrB pore domain"/>
    <property type="match status" value="1"/>
</dbReference>
<dbReference type="SUPFAM" id="SSF82714">
    <property type="entry name" value="Multidrug efflux transporter AcrB TolC docking domain, DN and DC subdomains"/>
    <property type="match status" value="2"/>
</dbReference>
<feature type="chain" id="PRO_5026711879" evidence="9">
    <location>
        <begin position="31"/>
        <end position="1040"/>
    </location>
</feature>
<dbReference type="Gene3D" id="3.30.70.1430">
    <property type="entry name" value="Multidrug efflux transporter AcrB pore domain"/>
    <property type="match status" value="2"/>
</dbReference>
<evidence type="ECO:0000313" key="10">
    <source>
        <dbReference type="EMBL" id="QJW99154.1"/>
    </source>
</evidence>
<evidence type="ECO:0000256" key="4">
    <source>
        <dbReference type="ARBA" id="ARBA00022475"/>
    </source>
</evidence>
<evidence type="ECO:0000256" key="8">
    <source>
        <dbReference type="SAM" id="Phobius"/>
    </source>
</evidence>
<dbReference type="Pfam" id="PF00873">
    <property type="entry name" value="ACR_tran"/>
    <property type="match status" value="1"/>
</dbReference>
<dbReference type="PANTHER" id="PTHR32063:SF17">
    <property type="entry name" value="CATION EFFLUX SYSTEM PROTEIN"/>
    <property type="match status" value="1"/>
</dbReference>
<evidence type="ECO:0000256" key="9">
    <source>
        <dbReference type="SAM" id="SignalP"/>
    </source>
</evidence>
<feature type="transmembrane region" description="Helical" evidence="8">
    <location>
        <begin position="517"/>
        <end position="542"/>
    </location>
</feature>
<dbReference type="GO" id="GO:0005886">
    <property type="term" value="C:plasma membrane"/>
    <property type="evidence" value="ECO:0007669"/>
    <property type="project" value="UniProtKB-SubCell"/>
</dbReference>
<keyword evidence="9" id="KW-0732">Signal</keyword>
<evidence type="ECO:0000256" key="2">
    <source>
        <dbReference type="ARBA" id="ARBA00010942"/>
    </source>
</evidence>
<dbReference type="PRINTS" id="PR00702">
    <property type="entry name" value="ACRIFLAVINRP"/>
</dbReference>
<feature type="transmembrane region" description="Helical" evidence="8">
    <location>
        <begin position="1000"/>
        <end position="1022"/>
    </location>
</feature>
<feature type="transmembrane region" description="Helical" evidence="8">
    <location>
        <begin position="891"/>
        <end position="910"/>
    </location>
</feature>
<sequence>MIAALIAAAVRRPWLVLLLAAALAGAGAYAFTRQPVDAYPDISSNTVQVITTYSGRAPEEVERQVTVPLENALLGTPKVQVVRSRTIFGLSVLQLTFEEGTELYWARQRVTEKLADVDLPDGVKPQLGPLATAYGEVYRYRLASDGTHDLMTLRELNDWVVTRRLLRVPGVAECANFGGQERQLAVTFYPAQLDRYGVSFSDMEDAVKKNNTAAGGSVVRRGSMSLVVRGGGLVETEQQLRGVFVKSVGGTPIYIRDIALIGSEPKTPNGIFSKDRTDDAVEGIVLMRKGENPSEVLNRVRDAVDELNASPALPPGVKIVSYYDRQQLVDATLHTVAHSVLLGVTLVVLVLLLFLGRPATALLVAATIPFALLFALLLMYLTGIPIGLLSIGAIDFGIIVDGAVIVAENIARRLGHATERNERPDVRKVVLEAAQEMERPVFFSVLMIGVAYLPLLSLTSIEGLLFRPMALTMVYALAGSLLFALFVIPVLAVVLFRNGYHEWENPALKLARPLYAATLRGLLAAQWLTVAAVVCGVAVVALRVVPKLGIEFLPYMDEGVIWVRANYPEGTSLEQTSEYGRRLREIASEFPDVRFVIVQAGRNDDNTDPFPPSRIEMMVGPKPRSEWTQFKTKQELVAALGKRYREEFPTTRFNFTQPIIDSVTEDTNGTSANLAVEFTGADSDVLLNLARRTVTLMKGVPGAQDVAIEQEGPQPQLVIQPDRLLCARYNVRIEDVAKLVNMAIGGEPVGTQYKEDRKFDIVARLDRRTKESVTAIGRLPVYTADGQPVPLSSVAKITVADGQTLIAREGGRRRVTVRCDIVGRDQGGFVKEAQEKFDAEIGPSVPAGYKVGWLGMFENLTRARKHFTYLIPTTVLVLFGMLMVTFGSFRAALLVLVGVPFACVGGVIALEVRGMHVNVSTGVGFCALFGIAIMDGVLMVRGITALREAGLGLRGAIVDGAQERLRPILMTAIVAILGLLPASLATGLGSDVQRPLATVIVWGLCSSTVLTLFVVPVLYFLFAPHVETNAGVPPSAPQPA</sequence>
<organism evidence="10 11">
    <name type="scientific">Frigoriglobus tundricola</name>
    <dbReference type="NCBI Taxonomy" id="2774151"/>
    <lineage>
        <taxon>Bacteria</taxon>
        <taxon>Pseudomonadati</taxon>
        <taxon>Planctomycetota</taxon>
        <taxon>Planctomycetia</taxon>
        <taxon>Gemmatales</taxon>
        <taxon>Gemmataceae</taxon>
        <taxon>Frigoriglobus</taxon>
    </lineage>
</organism>
<keyword evidence="4" id="KW-1003">Cell membrane</keyword>
<dbReference type="InterPro" id="IPR001036">
    <property type="entry name" value="Acrflvin-R"/>
</dbReference>
<dbReference type="Proteomes" id="UP000503447">
    <property type="component" value="Chromosome"/>
</dbReference>
<gene>
    <name evidence="10" type="ORF">FTUN_6754</name>
</gene>
<dbReference type="Gene3D" id="3.30.2090.10">
    <property type="entry name" value="Multidrug efflux transporter AcrB TolC docking domain, DN and DC subdomains"/>
    <property type="match status" value="2"/>
</dbReference>
<feature type="transmembrane region" description="Helical" evidence="8">
    <location>
        <begin position="441"/>
        <end position="461"/>
    </location>
</feature>
<protein>
    <submittedName>
        <fullName evidence="10">CzcABC family efflux RND transporter, transmembrane protein</fullName>
    </submittedName>
</protein>
<proteinExistence type="inferred from homology"/>
<dbReference type="KEGG" id="ftj:FTUN_6754"/>
<dbReference type="Gene3D" id="1.20.1640.10">
    <property type="entry name" value="Multidrug efflux transporter AcrB transmembrane domain"/>
    <property type="match status" value="2"/>
</dbReference>
<evidence type="ECO:0000256" key="5">
    <source>
        <dbReference type="ARBA" id="ARBA00022692"/>
    </source>
</evidence>
<reference evidence="11" key="1">
    <citation type="submission" date="2020-05" db="EMBL/GenBank/DDBJ databases">
        <title>Frigoriglobus tundricola gen. nov., sp. nov., a psychrotolerant cellulolytic planctomycete of the family Gemmataceae with two divergent copies of 16S rRNA gene.</title>
        <authorList>
            <person name="Kulichevskaya I.S."/>
            <person name="Ivanova A.A."/>
            <person name="Naumoff D.G."/>
            <person name="Beletsky A.V."/>
            <person name="Rijpstra W.I.C."/>
            <person name="Sinninghe Damste J.S."/>
            <person name="Mardanov A.V."/>
            <person name="Ravin N.V."/>
            <person name="Dedysh S.N."/>
        </authorList>
    </citation>
    <scope>NUCLEOTIDE SEQUENCE [LARGE SCALE GENOMIC DNA]</scope>
    <source>
        <strain evidence="11">PL17</strain>
    </source>
</reference>
<evidence type="ECO:0000256" key="7">
    <source>
        <dbReference type="ARBA" id="ARBA00023136"/>
    </source>
</evidence>
<dbReference type="GO" id="GO:0008324">
    <property type="term" value="F:monoatomic cation transmembrane transporter activity"/>
    <property type="evidence" value="ECO:0007669"/>
    <property type="project" value="InterPro"/>
</dbReference>
<dbReference type="GO" id="GO:0042910">
    <property type="term" value="F:xenobiotic transmembrane transporter activity"/>
    <property type="evidence" value="ECO:0007669"/>
    <property type="project" value="TreeGrafter"/>
</dbReference>
<dbReference type="PANTHER" id="PTHR32063">
    <property type="match status" value="1"/>
</dbReference>
<evidence type="ECO:0000256" key="1">
    <source>
        <dbReference type="ARBA" id="ARBA00004651"/>
    </source>
</evidence>
<evidence type="ECO:0000256" key="3">
    <source>
        <dbReference type="ARBA" id="ARBA00022448"/>
    </source>
</evidence>
<comment type="subcellular location">
    <subcellularLocation>
        <location evidence="1">Cell membrane</location>
        <topology evidence="1">Multi-pass membrane protein</topology>
    </subcellularLocation>
</comment>
<evidence type="ECO:0000256" key="6">
    <source>
        <dbReference type="ARBA" id="ARBA00022989"/>
    </source>
</evidence>
<dbReference type="NCBIfam" id="TIGR00914">
    <property type="entry name" value="2A0601"/>
    <property type="match status" value="1"/>
</dbReference>
<dbReference type="SUPFAM" id="SSF82866">
    <property type="entry name" value="Multidrug efflux transporter AcrB transmembrane domain"/>
    <property type="match status" value="2"/>
</dbReference>
<dbReference type="InterPro" id="IPR004763">
    <property type="entry name" value="CusA-like"/>
</dbReference>
<feature type="signal peptide" evidence="9">
    <location>
        <begin position="1"/>
        <end position="30"/>
    </location>
</feature>
<dbReference type="EMBL" id="CP053452">
    <property type="protein sequence ID" value="QJW99154.1"/>
    <property type="molecule type" value="Genomic_DNA"/>
</dbReference>
<keyword evidence="11" id="KW-1185">Reference proteome</keyword>
<evidence type="ECO:0000313" key="11">
    <source>
        <dbReference type="Proteomes" id="UP000503447"/>
    </source>
</evidence>
<dbReference type="InterPro" id="IPR027463">
    <property type="entry name" value="AcrB_DN_DC_subdom"/>
</dbReference>
<dbReference type="SUPFAM" id="SSF82693">
    <property type="entry name" value="Multidrug efflux transporter AcrB pore domain, PN1, PN2, PC1 and PC2 subdomains"/>
    <property type="match status" value="3"/>
</dbReference>
<keyword evidence="7 8" id="KW-0472">Membrane</keyword>
<dbReference type="AlphaFoldDB" id="A0A6M5Z034"/>